<evidence type="ECO:0000256" key="3">
    <source>
        <dbReference type="SAM" id="Phobius"/>
    </source>
</evidence>
<comment type="caution">
    <text evidence="4">The sequence shown here is derived from an EMBL/GenBank/DDBJ whole genome shotgun (WGS) entry which is preliminary data.</text>
</comment>
<name>A0A1B8SDF6_9MYCO</name>
<dbReference type="PANTHER" id="PTHR37042:SF4">
    <property type="entry name" value="OUTER MEMBRANE PROTEIN RV1973"/>
    <property type="match status" value="1"/>
</dbReference>
<keyword evidence="3" id="KW-0812">Transmembrane</keyword>
<dbReference type="OrthoDB" id="4774723at2"/>
<proteinExistence type="predicted"/>
<evidence type="ECO:0000313" key="5">
    <source>
        <dbReference type="Proteomes" id="UP000092668"/>
    </source>
</evidence>
<dbReference type="Proteomes" id="UP000092668">
    <property type="component" value="Unassembled WGS sequence"/>
</dbReference>
<keyword evidence="5" id="KW-1185">Reference proteome</keyword>
<evidence type="ECO:0000256" key="1">
    <source>
        <dbReference type="ARBA" id="ARBA00004370"/>
    </source>
</evidence>
<sequence>MADHADAPERVAARQRHSALLAFAAVGVAVLGTGGSAGWFGYHGHQVRQQQAQHELYVQIARQAAVNLTSVDYAHADADVQRIVDSATGVFGDDFRERSRAFVDVAKQTQSSSEGDVTEAGLESADGDRAEVLLAVSVRTTVAGTVQPEPRRWRMRISLQRTGDGPKVSNVAFVP</sequence>
<keyword evidence="2 3" id="KW-0472">Membrane</keyword>
<accession>A0A1B8SDF6</accession>
<comment type="subcellular location">
    <subcellularLocation>
        <location evidence="1">Membrane</location>
    </subcellularLocation>
</comment>
<dbReference type="EMBL" id="LFOE01000025">
    <property type="protein sequence ID" value="OBY30770.1"/>
    <property type="molecule type" value="Genomic_DNA"/>
</dbReference>
<protein>
    <submittedName>
        <fullName evidence="4">Mammalian cell entry protein</fullName>
    </submittedName>
</protein>
<dbReference type="GO" id="GO:0016020">
    <property type="term" value="C:membrane"/>
    <property type="evidence" value="ECO:0007669"/>
    <property type="project" value="UniProtKB-SubCell"/>
</dbReference>
<dbReference type="PANTHER" id="PTHR37042">
    <property type="entry name" value="OUTER MEMBRANE PROTEIN RV1973"/>
    <property type="match status" value="1"/>
</dbReference>
<gene>
    <name evidence="4" type="ORF">ACT18_15655</name>
</gene>
<evidence type="ECO:0000256" key="2">
    <source>
        <dbReference type="ARBA" id="ARBA00023136"/>
    </source>
</evidence>
<dbReference type="RefSeq" id="WP_065288749.1">
    <property type="nucleotide sequence ID" value="NZ_LFOE01000025.1"/>
</dbReference>
<reference evidence="4 5" key="1">
    <citation type="submission" date="2015-06" db="EMBL/GenBank/DDBJ databases">
        <title>Genome sequence of Mycobacterium kumamotonense strain Roo.</title>
        <authorList>
            <person name="Greninger A.L."/>
            <person name="Cunningham G."/>
            <person name="Miller S."/>
        </authorList>
    </citation>
    <scope>NUCLEOTIDE SEQUENCE [LARGE SCALE GENOMIC DNA]</scope>
    <source>
        <strain evidence="4 5">Roo</strain>
    </source>
</reference>
<evidence type="ECO:0000313" key="4">
    <source>
        <dbReference type="EMBL" id="OBY30770.1"/>
    </source>
</evidence>
<organism evidence="4 5">
    <name type="scientific">Mycolicibacter kumamotonensis</name>
    <dbReference type="NCBI Taxonomy" id="354243"/>
    <lineage>
        <taxon>Bacteria</taxon>
        <taxon>Bacillati</taxon>
        <taxon>Actinomycetota</taxon>
        <taxon>Actinomycetes</taxon>
        <taxon>Mycobacteriales</taxon>
        <taxon>Mycobacteriaceae</taxon>
        <taxon>Mycolicibacter</taxon>
    </lineage>
</organism>
<dbReference type="AlphaFoldDB" id="A0A1B8SDF6"/>
<keyword evidence="3" id="KW-1133">Transmembrane helix</keyword>
<feature type="transmembrane region" description="Helical" evidence="3">
    <location>
        <begin position="20"/>
        <end position="42"/>
    </location>
</feature>